<evidence type="ECO:0000313" key="2">
    <source>
        <dbReference type="EMBL" id="AXR82706.1"/>
    </source>
</evidence>
<dbReference type="InterPro" id="IPR015904">
    <property type="entry name" value="Sulphide_quinone_reductase"/>
</dbReference>
<dbReference type="EMBL" id="CP027033">
    <property type="protein sequence ID" value="AXR82706.1"/>
    <property type="molecule type" value="Genomic_DNA"/>
</dbReference>
<dbReference type="KEGG" id="nag:AArcMg_2716"/>
<gene>
    <name evidence="2" type="ORF">AArcMg_2716</name>
</gene>
<dbReference type="InterPro" id="IPR036188">
    <property type="entry name" value="FAD/NAD-bd_sf"/>
</dbReference>
<dbReference type="GO" id="GO:0070221">
    <property type="term" value="P:sulfide oxidation, using sulfide:quinone oxidoreductase"/>
    <property type="evidence" value="ECO:0007669"/>
    <property type="project" value="TreeGrafter"/>
</dbReference>
<dbReference type="Pfam" id="PF07992">
    <property type="entry name" value="Pyr_redox_2"/>
    <property type="match status" value="1"/>
</dbReference>
<evidence type="ECO:0000313" key="3">
    <source>
        <dbReference type="Proteomes" id="UP000258613"/>
    </source>
</evidence>
<dbReference type="GO" id="GO:0071949">
    <property type="term" value="F:FAD binding"/>
    <property type="evidence" value="ECO:0007669"/>
    <property type="project" value="TreeGrafter"/>
</dbReference>
<dbReference type="PANTHER" id="PTHR10632">
    <property type="entry name" value="SULFIDE:QUINONE OXIDOREDUCTASE"/>
    <property type="match status" value="1"/>
</dbReference>
<dbReference type="AlphaFoldDB" id="A0A346PT61"/>
<dbReference type="Proteomes" id="UP000258613">
    <property type="component" value="Chromosome"/>
</dbReference>
<proteinExistence type="predicted"/>
<protein>
    <submittedName>
        <fullName evidence="2">FAD-dependent pyridine nucleotide-disulfideoxidoreductase</fullName>
    </submittedName>
</protein>
<dbReference type="Gene3D" id="3.50.50.60">
    <property type="entry name" value="FAD/NAD(P)-binding domain"/>
    <property type="match status" value="2"/>
</dbReference>
<dbReference type="PANTHER" id="PTHR10632:SF2">
    <property type="entry name" value="SULFIDE:QUINONE OXIDOREDUCTASE, MITOCHONDRIAL"/>
    <property type="match status" value="1"/>
</dbReference>
<evidence type="ECO:0000259" key="1">
    <source>
        <dbReference type="Pfam" id="PF07992"/>
    </source>
</evidence>
<dbReference type="GO" id="GO:0070224">
    <property type="term" value="F:sulfide:quinone oxidoreductase activity"/>
    <property type="evidence" value="ECO:0007669"/>
    <property type="project" value="TreeGrafter"/>
</dbReference>
<organism evidence="2 3">
    <name type="scientific">Natrarchaeobaculum sulfurireducens</name>
    <dbReference type="NCBI Taxonomy" id="2044521"/>
    <lineage>
        <taxon>Archaea</taxon>
        <taxon>Methanobacteriati</taxon>
        <taxon>Methanobacteriota</taxon>
        <taxon>Stenosarchaea group</taxon>
        <taxon>Halobacteria</taxon>
        <taxon>Halobacteriales</taxon>
        <taxon>Natrialbaceae</taxon>
        <taxon>Natrarchaeobaculum</taxon>
    </lineage>
</organism>
<sequence length="390" mass="43723">MDHIVVVGSGSGGTMAANILRRKLDSKAVEVTVIDKRTEHYYQPSFYLIPFGYLEPEQSRHIDELLKSGVEFVNDAVTEIDPDERTVTLAEGDDLEYDYLVVATGHRLDPSATPGLVEAWQEGDDVYPFYHYEAALELREALENFDGGTFLVTQPDTPIKCPGAPLKLTMLAEDYFRRRGIRDDVEVIMTRNAEHHFGVQPYRDALYEIWDDRDIEFKSNVSVDRIDPDAGVVHSADGEQIEYDLYAPVTPQFGQEAITDGSPLADGSEDGEYVTIDQHTCQHDEYDEIFALGDCENAPHSKTAAAARKQAHVVADNLEALVEDKPLRANYDGYAACPLLTEKGKAMIAEFDYEDSISAPVESKLNWIMDVNVLPTVYWDAWMKGYDPLP</sequence>
<reference evidence="3" key="1">
    <citation type="submission" date="2018-02" db="EMBL/GenBank/DDBJ databases">
        <title>Phenotypic and genomic properties of facultatively anaerobic sulfur-reducing natronoarchaea from hypersaline soda lakes.</title>
        <authorList>
            <person name="Sorokin D.Y."/>
            <person name="Kublanov I.V."/>
            <person name="Roman P."/>
            <person name="Sinninghe Damste J.S."/>
            <person name="Golyshin P.N."/>
            <person name="Rojo D."/>
            <person name="Ciordia S."/>
            <person name="Mena M.D.C."/>
            <person name="Ferrer M."/>
            <person name="Messina E."/>
            <person name="Smedile F."/>
            <person name="La Spada G."/>
            <person name="La Cono V."/>
            <person name="Yakimov M.M."/>
        </authorList>
    </citation>
    <scope>NUCLEOTIDE SEQUENCE [LARGE SCALE GENOMIC DNA]</scope>
    <source>
        <strain evidence="3">AArc-Mg</strain>
    </source>
</reference>
<feature type="domain" description="FAD/NAD(P)-binding" evidence="1">
    <location>
        <begin position="3"/>
        <end position="119"/>
    </location>
</feature>
<name>A0A346PT61_9EURY</name>
<dbReference type="SUPFAM" id="SSF51905">
    <property type="entry name" value="FAD/NAD(P)-binding domain"/>
    <property type="match status" value="2"/>
</dbReference>
<dbReference type="OrthoDB" id="38899at2157"/>
<accession>A0A346PT61</accession>
<keyword evidence="3" id="KW-1185">Reference proteome</keyword>
<dbReference type="InterPro" id="IPR023753">
    <property type="entry name" value="FAD/NAD-binding_dom"/>
</dbReference>